<dbReference type="Gene3D" id="3.40.190.10">
    <property type="entry name" value="Periplasmic binding protein-like II"/>
    <property type="match status" value="1"/>
</dbReference>
<evidence type="ECO:0000259" key="1">
    <source>
        <dbReference type="Pfam" id="PF00496"/>
    </source>
</evidence>
<dbReference type="KEGG" id="schi:SCHIN_v1c03080"/>
<reference evidence="2 3" key="1">
    <citation type="submission" date="2019-08" db="EMBL/GenBank/DDBJ databases">
        <title>Complete genome sequence of Spiroplasma chinense CCH (DSM 19755).</title>
        <authorList>
            <person name="Shen H.-Y."/>
            <person name="Lin Y.-C."/>
            <person name="Chou L."/>
            <person name="Kuo C.-H."/>
        </authorList>
    </citation>
    <scope>NUCLEOTIDE SEQUENCE [LARGE SCALE GENOMIC DNA]</scope>
    <source>
        <strain evidence="2 3">CCH</strain>
    </source>
</reference>
<proteinExistence type="predicted"/>
<evidence type="ECO:0000313" key="2">
    <source>
        <dbReference type="EMBL" id="QEH61505.1"/>
    </source>
</evidence>
<gene>
    <name evidence="2" type="primary">oppA</name>
    <name evidence="2" type="ORF">SCHIN_v1c03080</name>
</gene>
<dbReference type="InterPro" id="IPR000914">
    <property type="entry name" value="SBP_5_dom"/>
</dbReference>
<dbReference type="AlphaFoldDB" id="A0A5B9Y3X6"/>
<protein>
    <submittedName>
        <fullName evidence="2">Oligopeptide transport system substrate-binding protein</fullName>
    </submittedName>
</protein>
<organism evidence="2 3">
    <name type="scientific">Spiroplasma chinense</name>
    <dbReference type="NCBI Taxonomy" id="216932"/>
    <lineage>
        <taxon>Bacteria</taxon>
        <taxon>Bacillati</taxon>
        <taxon>Mycoplasmatota</taxon>
        <taxon>Mollicutes</taxon>
        <taxon>Entomoplasmatales</taxon>
        <taxon>Spiroplasmataceae</taxon>
        <taxon>Spiroplasma</taxon>
    </lineage>
</organism>
<name>A0A5B9Y3X6_9MOLU</name>
<dbReference type="PROSITE" id="PS51257">
    <property type="entry name" value="PROKAR_LIPOPROTEIN"/>
    <property type="match status" value="1"/>
</dbReference>
<dbReference type="SUPFAM" id="SSF53850">
    <property type="entry name" value="Periplasmic binding protein-like II"/>
    <property type="match status" value="1"/>
</dbReference>
<accession>A0A5B9Y3X6</accession>
<dbReference type="EMBL" id="CP043026">
    <property type="protein sequence ID" value="QEH61505.1"/>
    <property type="molecule type" value="Genomic_DNA"/>
</dbReference>
<dbReference type="Proteomes" id="UP000323144">
    <property type="component" value="Chromosome"/>
</dbReference>
<feature type="domain" description="Solute-binding protein family 5" evidence="1">
    <location>
        <begin position="122"/>
        <end position="594"/>
    </location>
</feature>
<dbReference type="Gene3D" id="3.10.105.10">
    <property type="entry name" value="Dipeptide-binding Protein, Domain 3"/>
    <property type="match status" value="1"/>
</dbReference>
<dbReference type="Pfam" id="PF00496">
    <property type="entry name" value="SBP_bac_5"/>
    <property type="match status" value="1"/>
</dbReference>
<evidence type="ECO:0000313" key="3">
    <source>
        <dbReference type="Proteomes" id="UP000323144"/>
    </source>
</evidence>
<dbReference type="RefSeq" id="WP_166507898.1">
    <property type="nucleotide sequence ID" value="NZ_CP043026.1"/>
</dbReference>
<keyword evidence="3" id="KW-1185">Reference proteome</keyword>
<sequence length="771" mass="86466">MEIKLKRILSAFAASSIIATTTTSVVACQLGGFNFNAIRNRKVNTKEYLDYFQTPPEVWSPIVSASRSDSMYLANIFATILSVDEYGRTYGDLVESGFTSAHSSDGGKSLYVGADSNSATVNLSKWKYKFRKEAKWFKADGTAVRDIKPSDILNSAKYVLNPANTVPNLFLWRQFIRGASELYTYFENNASASMDQALKAVKEGFTFTKDGVTTTIDPVEGGFGIIVDDTENTVEFNLLKPSPYFESLLTYSVFSPTPIENYAQGETGKVVDPSKTLFSGPYLVSGDPRSGSTMDYVKNNGYYFADKTEIEKLTYKKVSTVTSDLGRTMFETGETLQYGINPNDAVGWDRYVGKDLDKPNIDEVSVGKPMNTTSYILSYNMNYKSGDVTDQKLIDGSRLLQSKAARILLNTGFNRSVVTKYFSAKYDTDPNVSQNIRNTFSPPELSEYGGIDYVKRVENAVKEKFPKAAAISDFSLDDGNEILLGKQDLYTDYATRAQLTTDVQAFVDSNQLTKNSRGKVELRWVASDSSNTTLNPYITRAVAQFNEIPNNPIEINFDILNNADYMTAYGAGDFHLFQIGWIPDYNDPGTFLGALIIDGDLIRFTGLSTIDSSNNPLLLPRNNPSEGMRKENLSYVINDTFKTTESDDVVTFAEDYTDKFLEIDGASTYDPLYRFDGFGKIEAEAIYENFLILPNFTNAAPITYSISFVRPFTYGYATYGISSEKIFTYRINEQLWTKEQNDEYRHIFRAEKAIIDLDPSYKKDGNIFFRK</sequence>